<dbReference type="FunCoup" id="A0A6P8NJW8">
    <property type="interactions" value="145"/>
</dbReference>
<gene>
    <name evidence="11" type="primary">NPHS1</name>
</gene>
<feature type="domain" description="Fibronectin type-III" evidence="9">
    <location>
        <begin position="935"/>
        <end position="1030"/>
    </location>
</feature>
<dbReference type="CTD" id="4868"/>
<dbReference type="PROSITE" id="PS50853">
    <property type="entry name" value="FN3"/>
    <property type="match status" value="1"/>
</dbReference>
<dbReference type="Pfam" id="PF07679">
    <property type="entry name" value="I-set"/>
    <property type="match status" value="1"/>
</dbReference>
<keyword evidence="6" id="KW-0393">Immunoglobulin domain</keyword>
<dbReference type="PROSITE" id="PS50835">
    <property type="entry name" value="IG_LIKE"/>
    <property type="match status" value="8"/>
</dbReference>
<dbReference type="SUPFAM" id="SSF49265">
    <property type="entry name" value="Fibronectin type III"/>
    <property type="match status" value="1"/>
</dbReference>
<dbReference type="InterPro" id="IPR013162">
    <property type="entry name" value="CD80_C2-set"/>
</dbReference>
<feature type="domain" description="Ig-like" evidence="8">
    <location>
        <begin position="830"/>
        <end position="916"/>
    </location>
</feature>
<accession>A0A6P8NJW8</accession>
<reference evidence="11" key="1">
    <citation type="submission" date="2025-08" db="UniProtKB">
        <authorList>
            <consortium name="RefSeq"/>
        </authorList>
    </citation>
    <scope>IDENTIFICATION</scope>
</reference>
<sequence>MRKSGVRMAFDNTFILPVCILLGFLWRGSWSQQQAFRIQPDNVTVLEGGTAVLLCEIENPSGVVQWVKDGLLLGPERTIPSFPRYTMTGDADKGENHLQIEGCMLQDDADYKCQVGRSETSYGIISRTVLVNVLIPPKKPRIEEYEANSVVTWVAGLEYSVTCSASDSKPPSDITFIKSGSELSNVISHVISGSSEKLSSTQATVKVIPQSTDNGKLLECGAANPATLTLTVTSFILNVLFPPLAPIIEGYNQPLVKAGEILKLRCISQGGNPLATLQWSKNESVISTNWETDDILRSSRSLLSLNIKPEDNMVVLSCEALNQVTPIALKTSIALNVVFLPTEVTILGSASVQENKSISMSCFTAASNPPVKIRWWLGWRELITTEVAITDASYGGKVTMSNLTHIVLREDNGLPLTCEAFNEAILYTKTSSVTINVQYPPQKVWLETPPSDKYFRAGTPVKMTCFSSGGNPTPRLTWIKENKALRDGTQITSGKIVSKEIVIITAPNDNLATYRCNASNDAKTPALTTHTKLHIQFPAVHVKISTTADDIRRGQSITLNCATGSSNPYSTVSWLKDGEKLKGVDLGRRNTEFGGVSTFSKVTLVASSADNERRVTCQAYSAVLNEAVNTFYKLNILFPPEFSEQQLKVVQAVEYGAVLIPLLVSANPTEITYTWSFRGEMLIREGAPKHHLRDGGSLEIWNLTRSDSGNYRIHCMNDEGENETTIKLDIQYSPSIKSIGDPTEVDIGGIAEIICIADANPVTPSMFQWKWLGDDERELDSYEEVTHDATGKLIIRDAKRSDAGRYECSVDNGIAPSVKRDAKLIVRFKPEIQKGVHLSKVAASGDGTSAAVLVCKAEGIPNVQFSWSKKGVALDPQSPRYSMKILHESSLHTSTLTIVNVSAVLDYALFTCTATNPLGVDSFDIHLVSTSRPDPPTHLEVISFTHNSVTLAWSAGFDGGLEQKFRVRYHWKEAPSFMYVDVFPPQATTFTITGLNPDTPYNFSVNAINVLGDSDYADGGAVLTVTTQEKIMPEIWVTPGAPTLPQPEAFVLPLYLIAILSVAGGILILSNASFLVWFIRKRCIHPVAGNAMKKGDSSLNEYGNGELINVGAKQTLLIDSTSERSSSLYESYEQDSSSDAGLYYYPIRDYKPSLMVHHEMTEGETDDTQSFQGRALKSTWSDSLDPHEYDEVADYAVYEEVGNPYPQSLTSTYAASTHWPDENFLGVYHQKGKSLAGLREPMRHYGNVAEFSPLSQDYEVPFEMRGQLV</sequence>
<dbReference type="GO" id="GO:0050839">
    <property type="term" value="F:cell adhesion molecule binding"/>
    <property type="evidence" value="ECO:0007669"/>
    <property type="project" value="TreeGrafter"/>
</dbReference>
<evidence type="ECO:0000256" key="6">
    <source>
        <dbReference type="ARBA" id="ARBA00023319"/>
    </source>
</evidence>
<keyword evidence="2" id="KW-0677">Repeat</keyword>
<dbReference type="Pfam" id="PF08205">
    <property type="entry name" value="C2-set_2"/>
    <property type="match status" value="3"/>
</dbReference>
<dbReference type="CDD" id="cd00096">
    <property type="entry name" value="Ig"/>
    <property type="match status" value="1"/>
</dbReference>
<keyword evidence="7" id="KW-0812">Transmembrane</keyword>
<dbReference type="InterPro" id="IPR003598">
    <property type="entry name" value="Ig_sub2"/>
</dbReference>
<dbReference type="InterPro" id="IPR051275">
    <property type="entry name" value="Cell_adhesion_signaling"/>
</dbReference>
<feature type="domain" description="Ig-like" evidence="8">
    <location>
        <begin position="734"/>
        <end position="825"/>
    </location>
</feature>
<dbReference type="PANTHER" id="PTHR11640">
    <property type="entry name" value="NEPHRIN"/>
    <property type="match status" value="1"/>
</dbReference>
<evidence type="ECO:0000256" key="3">
    <source>
        <dbReference type="ARBA" id="ARBA00023136"/>
    </source>
</evidence>
<dbReference type="InParanoid" id="A0A6P8NJW8"/>
<comment type="subcellular location">
    <subcellularLocation>
        <location evidence="1">Membrane</location>
        <topology evidence="1">Single-pass type I membrane protein</topology>
    </subcellularLocation>
</comment>
<dbReference type="PANTHER" id="PTHR11640:SF136">
    <property type="entry name" value="NEPHRIN"/>
    <property type="match status" value="1"/>
</dbReference>
<evidence type="ECO:0000313" key="10">
    <source>
        <dbReference type="Proteomes" id="UP000515159"/>
    </source>
</evidence>
<evidence type="ECO:0000256" key="2">
    <source>
        <dbReference type="ARBA" id="ARBA00022737"/>
    </source>
</evidence>
<feature type="domain" description="Ig-like" evidence="8">
    <location>
        <begin position="34"/>
        <end position="130"/>
    </location>
</feature>
<dbReference type="Pfam" id="PF13927">
    <property type="entry name" value="Ig_3"/>
    <property type="match status" value="3"/>
</dbReference>
<dbReference type="KEGG" id="gsh:117345796"/>
<feature type="domain" description="Ig-like" evidence="8">
    <location>
        <begin position="140"/>
        <end position="231"/>
    </location>
</feature>
<proteinExistence type="predicted"/>
<protein>
    <submittedName>
        <fullName evidence="11">Nephrin isoform X1</fullName>
    </submittedName>
</protein>
<dbReference type="GO" id="GO:0098609">
    <property type="term" value="P:cell-cell adhesion"/>
    <property type="evidence" value="ECO:0007669"/>
    <property type="project" value="TreeGrafter"/>
</dbReference>
<feature type="domain" description="Ig-like" evidence="8">
    <location>
        <begin position="242"/>
        <end position="334"/>
    </location>
</feature>
<dbReference type="RefSeq" id="XP_033770849.1">
    <property type="nucleotide sequence ID" value="XM_033914958.1"/>
</dbReference>
<dbReference type="GO" id="GO:0005886">
    <property type="term" value="C:plasma membrane"/>
    <property type="evidence" value="ECO:0007669"/>
    <property type="project" value="TreeGrafter"/>
</dbReference>
<dbReference type="SMART" id="SM00409">
    <property type="entry name" value="IG"/>
    <property type="match status" value="8"/>
</dbReference>
<keyword evidence="5" id="KW-0325">Glycoprotein</keyword>
<dbReference type="Gene3D" id="2.60.40.10">
    <property type="entry name" value="Immunoglobulins"/>
    <property type="match status" value="10"/>
</dbReference>
<dbReference type="Pfam" id="PF00041">
    <property type="entry name" value="fn3"/>
    <property type="match status" value="1"/>
</dbReference>
<keyword evidence="7" id="KW-1133">Transmembrane helix</keyword>
<dbReference type="SUPFAM" id="SSF48726">
    <property type="entry name" value="Immunoglobulin"/>
    <property type="match status" value="8"/>
</dbReference>
<dbReference type="CDD" id="cd00063">
    <property type="entry name" value="FN3"/>
    <property type="match status" value="1"/>
</dbReference>
<keyword evidence="10" id="KW-1185">Reference proteome</keyword>
<evidence type="ECO:0000256" key="5">
    <source>
        <dbReference type="ARBA" id="ARBA00023180"/>
    </source>
</evidence>
<evidence type="ECO:0000259" key="8">
    <source>
        <dbReference type="PROSITE" id="PS50835"/>
    </source>
</evidence>
<dbReference type="InterPro" id="IPR013783">
    <property type="entry name" value="Ig-like_fold"/>
</dbReference>
<feature type="transmembrane region" description="Helical" evidence="7">
    <location>
        <begin position="1054"/>
        <end position="1079"/>
    </location>
</feature>
<dbReference type="InterPro" id="IPR036179">
    <property type="entry name" value="Ig-like_dom_sf"/>
</dbReference>
<dbReference type="GO" id="GO:0005911">
    <property type="term" value="C:cell-cell junction"/>
    <property type="evidence" value="ECO:0007669"/>
    <property type="project" value="TreeGrafter"/>
</dbReference>
<name>A0A6P8NJW8_GEOSA</name>
<dbReference type="InterPro" id="IPR013098">
    <property type="entry name" value="Ig_I-set"/>
</dbReference>
<feature type="domain" description="Ig-like" evidence="8">
    <location>
        <begin position="341"/>
        <end position="434"/>
    </location>
</feature>
<evidence type="ECO:0000313" key="11">
    <source>
        <dbReference type="RefSeq" id="XP_033770849.1"/>
    </source>
</evidence>
<keyword evidence="3 7" id="KW-0472">Membrane</keyword>
<dbReference type="FunFam" id="2.60.40.10:FF:000719">
    <property type="entry name" value="nephrin isoform X1"/>
    <property type="match status" value="1"/>
</dbReference>
<feature type="domain" description="Ig-like" evidence="8">
    <location>
        <begin position="538"/>
        <end position="629"/>
    </location>
</feature>
<organism evidence="10 11">
    <name type="scientific">Geotrypetes seraphini</name>
    <name type="common">Gaboon caecilian</name>
    <name type="synonym">Caecilia seraphini</name>
    <dbReference type="NCBI Taxonomy" id="260995"/>
    <lineage>
        <taxon>Eukaryota</taxon>
        <taxon>Metazoa</taxon>
        <taxon>Chordata</taxon>
        <taxon>Craniata</taxon>
        <taxon>Vertebrata</taxon>
        <taxon>Euteleostomi</taxon>
        <taxon>Amphibia</taxon>
        <taxon>Gymnophiona</taxon>
        <taxon>Geotrypetes</taxon>
    </lineage>
</organism>
<feature type="domain" description="Ig-like" evidence="8">
    <location>
        <begin position="441"/>
        <end position="528"/>
    </location>
</feature>
<evidence type="ECO:0000256" key="7">
    <source>
        <dbReference type="SAM" id="Phobius"/>
    </source>
</evidence>
<dbReference type="InterPro" id="IPR003599">
    <property type="entry name" value="Ig_sub"/>
</dbReference>
<evidence type="ECO:0000256" key="1">
    <source>
        <dbReference type="ARBA" id="ARBA00004479"/>
    </source>
</evidence>
<dbReference type="InterPro" id="IPR036116">
    <property type="entry name" value="FN3_sf"/>
</dbReference>
<dbReference type="AlphaFoldDB" id="A0A6P8NJW8"/>
<dbReference type="SMART" id="SM00408">
    <property type="entry name" value="IGc2"/>
    <property type="match status" value="6"/>
</dbReference>
<evidence type="ECO:0000256" key="4">
    <source>
        <dbReference type="ARBA" id="ARBA00023157"/>
    </source>
</evidence>
<keyword evidence="4" id="KW-1015">Disulfide bond</keyword>
<dbReference type="InterPro" id="IPR003961">
    <property type="entry name" value="FN3_dom"/>
</dbReference>
<dbReference type="OrthoDB" id="10028801at2759"/>
<dbReference type="InterPro" id="IPR007110">
    <property type="entry name" value="Ig-like_dom"/>
</dbReference>
<dbReference type="Proteomes" id="UP000515159">
    <property type="component" value="Chromosome 11"/>
</dbReference>
<evidence type="ECO:0000259" key="9">
    <source>
        <dbReference type="PROSITE" id="PS50853"/>
    </source>
</evidence>
<dbReference type="SMART" id="SM00060">
    <property type="entry name" value="FN3"/>
    <property type="match status" value="1"/>
</dbReference>
<dbReference type="GeneID" id="117345796"/>